<evidence type="ECO:0000313" key="4">
    <source>
        <dbReference type="Proteomes" id="UP001152836"/>
    </source>
</evidence>
<protein>
    <submittedName>
        <fullName evidence="3">Stox1 protein</fullName>
    </submittedName>
</protein>
<feature type="compositionally biased region" description="Basic residues" evidence="1">
    <location>
        <begin position="301"/>
        <end position="313"/>
    </location>
</feature>
<organism evidence="3 4">
    <name type="scientific">Phodopus roborovskii</name>
    <name type="common">Roborovski's desert hamster</name>
    <name type="synonym">Cricetulus roborovskii</name>
    <dbReference type="NCBI Taxonomy" id="109678"/>
    <lineage>
        <taxon>Eukaryota</taxon>
        <taxon>Metazoa</taxon>
        <taxon>Chordata</taxon>
        <taxon>Craniata</taxon>
        <taxon>Vertebrata</taxon>
        <taxon>Euteleostomi</taxon>
        <taxon>Mammalia</taxon>
        <taxon>Eutheria</taxon>
        <taxon>Euarchontoglires</taxon>
        <taxon>Glires</taxon>
        <taxon>Rodentia</taxon>
        <taxon>Myomorpha</taxon>
        <taxon>Muroidea</taxon>
        <taxon>Cricetidae</taxon>
        <taxon>Cricetinae</taxon>
        <taxon>Phodopus</taxon>
    </lineage>
</organism>
<dbReference type="Proteomes" id="UP001152836">
    <property type="component" value="Unassembled WGS sequence"/>
</dbReference>
<reference evidence="3" key="1">
    <citation type="submission" date="2022-06" db="EMBL/GenBank/DDBJ databases">
        <authorList>
            <person name="Andreotti S."/>
            <person name="Wyler E."/>
        </authorList>
    </citation>
    <scope>NUCLEOTIDE SEQUENCE</scope>
</reference>
<evidence type="ECO:0000313" key="3">
    <source>
        <dbReference type="EMBL" id="CAH6789761.1"/>
    </source>
</evidence>
<dbReference type="InterPro" id="IPR040126">
    <property type="entry name" value="STOX1/2"/>
</dbReference>
<name>A0AAU9ZAJ8_PHORO</name>
<feature type="region of interest" description="Disordered" evidence="1">
    <location>
        <begin position="278"/>
        <end position="313"/>
    </location>
</feature>
<evidence type="ECO:0000259" key="2">
    <source>
        <dbReference type="Pfam" id="PF10264"/>
    </source>
</evidence>
<proteinExistence type="predicted"/>
<evidence type="ECO:0000256" key="1">
    <source>
        <dbReference type="SAM" id="MobiDB-lite"/>
    </source>
</evidence>
<sequence>MSPIAQCQFVPLAEVVCCTIADMNAAQVAVTQESLLEHLMKHYPGIAVPSPDILYSTLGILIQERKIYHTGEGYFIVTPNTYFITNTSIQGNKSALLSDEGCSVPTSVTYLVSVDCCAELAQENEDPVSHCPSCRCFLDTSMRDTKDPLAIAEVTRKKQEGLEPTLLNRSQVVSAPEDTHICVSPKPLPYTKDKGKKFGFGFLWRSLSRKEKIKREYHSFSAQFPPEEWPVRDEDGSNNIPRDVEHAIIKRINPVLTVDNLIKHTVLMQKYGEQKNYNSQGTSTDIQTTRHKCSSKEGIRKRQSRCAKPHRRGCSHPVRYKAWSLGSELEPGSVGLEKQPKIPAAQPAPIMRSPNEEIQELHGGNPVVLDSHLIYKKQISNPFQHMHLRGHPVSKGHNVQKSQALKPNLVGPEEKPFRRVGSSGPSGAFDGGAQETYSEQCHEEREEGPMHAMKAPVHPVSDIRGGLGNYLPHSVLPSHPQYCSFRESVLRSAVYNEESKVIPEVLRKSYSDCDMFLGTKEMHQVLPSQTSSSLEPISCVYTSVDKMVYQFQSLGLSRCPAGANHLRIHERQGGDSEELTQKVFVPEAQIVNMENEGLSDSEHVEAALNQSDTWVDDGACSSLCLEDDDFSETDDDSCHTLPGYTQCSFAGRGRQNHLGRPMVTGRSLTECNSKTDKFEPLANHWYKATGLFENSGEGPNPDLDDSPGLNSGTVFGFNYEAEPTACVHAPAAADRTLLKCSTARENSCRAEILQDSSGDTGKNPTGWRQSLENQEMEKHFTDQLQLFSASHVPVLAQDPQREHSGLEGTESYSMTGDSGIDSPRIQCLASNNSAILDGFKRRQNFLQNCEGVKSQMLPSSSLLQLTPVINV</sequence>
<dbReference type="GO" id="GO:0006357">
    <property type="term" value="P:regulation of transcription by RNA polymerase II"/>
    <property type="evidence" value="ECO:0007669"/>
    <property type="project" value="InterPro"/>
</dbReference>
<dbReference type="GO" id="GO:0005737">
    <property type="term" value="C:cytoplasm"/>
    <property type="evidence" value="ECO:0007669"/>
    <property type="project" value="TreeGrafter"/>
</dbReference>
<gene>
    <name evidence="3" type="primary">Stox1</name>
    <name evidence="3" type="ORF">PHOROB_LOCUS7221</name>
</gene>
<feature type="domain" description="Winged helix Storkhead-box1" evidence="2">
    <location>
        <begin position="1"/>
        <end position="79"/>
    </location>
</feature>
<comment type="caution">
    <text evidence="3">The sequence shown here is derived from an EMBL/GenBank/DDBJ whole genome shotgun (WGS) entry which is preliminary data.</text>
</comment>
<feature type="region of interest" description="Disordered" evidence="1">
    <location>
        <begin position="409"/>
        <end position="440"/>
    </location>
</feature>
<dbReference type="PANTHER" id="PTHR22437:SF1">
    <property type="entry name" value="STORKHEAD-BOX PROTEIN 1"/>
    <property type="match status" value="1"/>
</dbReference>
<dbReference type="GO" id="GO:0005634">
    <property type="term" value="C:nucleus"/>
    <property type="evidence" value="ECO:0007669"/>
    <property type="project" value="TreeGrafter"/>
</dbReference>
<dbReference type="GO" id="GO:0000977">
    <property type="term" value="F:RNA polymerase II transcription regulatory region sequence-specific DNA binding"/>
    <property type="evidence" value="ECO:0007669"/>
    <property type="project" value="TreeGrafter"/>
</dbReference>
<dbReference type="EMBL" id="CALSGD010001418">
    <property type="protein sequence ID" value="CAH6789761.1"/>
    <property type="molecule type" value="Genomic_DNA"/>
</dbReference>
<dbReference type="AlphaFoldDB" id="A0AAU9ZAJ8"/>
<dbReference type="PANTHER" id="PTHR22437">
    <property type="entry name" value="WINGED HELIX DOMAIN-CONTAINING PROTEIN"/>
    <property type="match status" value="1"/>
</dbReference>
<keyword evidence="4" id="KW-1185">Reference proteome</keyword>
<accession>A0AAU9ZAJ8</accession>
<dbReference type="Pfam" id="PF10264">
    <property type="entry name" value="WHD_Storkhead"/>
    <property type="match status" value="1"/>
</dbReference>
<dbReference type="InterPro" id="IPR019391">
    <property type="entry name" value="Storkhead-box_WHD"/>
</dbReference>
<feature type="compositionally biased region" description="Polar residues" evidence="1">
    <location>
        <begin position="278"/>
        <end position="287"/>
    </location>
</feature>